<feature type="non-terminal residue" evidence="1">
    <location>
        <position position="1"/>
    </location>
</feature>
<dbReference type="AlphaFoldDB" id="A0A146KHC0"/>
<organism evidence="1">
    <name type="scientific">Trepomonas sp. PC1</name>
    <dbReference type="NCBI Taxonomy" id="1076344"/>
    <lineage>
        <taxon>Eukaryota</taxon>
        <taxon>Metamonada</taxon>
        <taxon>Diplomonadida</taxon>
        <taxon>Hexamitidae</taxon>
        <taxon>Hexamitinae</taxon>
        <taxon>Trepomonas</taxon>
    </lineage>
</organism>
<sequence length="178" mass="21320">CYQVYNLQIKLPVPNTRKFWQFLHSPQQMEEFKNFYEEKSNSDYQIELQRFILLTRQFSSLNELDLVQLFQFFDLFKIQKLDCQSLYILYDLLLSVSLGCRQLFVYNYQTEIIPYLQNEQNSQLVLKHKLFQLLFLMDIKSNFLYKFGELVEDQVAFAGLKEAMGYLIKCIVAQEGQV</sequence>
<gene>
    <name evidence="1" type="ORF">TPC1_12622</name>
</gene>
<evidence type="ECO:0000313" key="1">
    <source>
        <dbReference type="EMBL" id="JAP94649.1"/>
    </source>
</evidence>
<dbReference type="EMBL" id="GDID01001957">
    <property type="protein sequence ID" value="JAP94649.1"/>
    <property type="molecule type" value="Transcribed_RNA"/>
</dbReference>
<proteinExistence type="predicted"/>
<accession>A0A146KHC0</accession>
<name>A0A146KHC0_9EUKA</name>
<reference evidence="1" key="1">
    <citation type="submission" date="2015-07" db="EMBL/GenBank/DDBJ databases">
        <title>Adaptation to a free-living lifestyle via gene acquisitions in the diplomonad Trepomonas sp. PC1.</title>
        <authorList>
            <person name="Xu F."/>
            <person name="Jerlstrom-Hultqvist J."/>
            <person name="Kolisko M."/>
            <person name="Simpson A.G.B."/>
            <person name="Roger A.J."/>
            <person name="Svard S.G."/>
            <person name="Andersson J.O."/>
        </authorList>
    </citation>
    <scope>NUCLEOTIDE SEQUENCE</scope>
    <source>
        <strain evidence="1">PC1</strain>
    </source>
</reference>
<protein>
    <submittedName>
        <fullName evidence="1">Uncharacterized protein</fullName>
    </submittedName>
</protein>